<comment type="subcellular location">
    <subcellularLocation>
        <location evidence="1 14">Cytoplasm</location>
    </subcellularLocation>
</comment>
<evidence type="ECO:0000256" key="8">
    <source>
        <dbReference type="ARBA" id="ARBA00022723"/>
    </source>
</evidence>
<dbReference type="EC" id="1.3.98.3" evidence="14"/>
<comment type="similarity">
    <text evidence="3 14">Belongs to the anaerobic coproporphyrinogen-III oxidase family.</text>
</comment>
<dbReference type="RefSeq" id="WP_407348148.1">
    <property type="nucleotide sequence ID" value="NZ_CP136864.1"/>
</dbReference>
<comment type="pathway">
    <text evidence="2 14">Porphyrin-containing compound metabolism; protoporphyrin-IX biosynthesis; protoporphyrinogen-IX from coproporphyrinogen-III (AdoMet route): step 1/1.</text>
</comment>
<evidence type="ECO:0000256" key="13">
    <source>
        <dbReference type="ARBA" id="ARBA00048321"/>
    </source>
</evidence>
<gene>
    <name evidence="17" type="ORF">R0135_17240</name>
</gene>
<evidence type="ECO:0000256" key="14">
    <source>
        <dbReference type="PIRNR" id="PIRNR000167"/>
    </source>
</evidence>
<evidence type="ECO:0000256" key="5">
    <source>
        <dbReference type="ARBA" id="ARBA00022485"/>
    </source>
</evidence>
<keyword evidence="18" id="KW-1185">Reference proteome</keyword>
<sequence>MSKSDNNGQSNSPNNNKNARMIITTRGMEPDDRKLFDSGLSFDPSVSPNDYAAALEDERRNVDESLSMYIHLPFCPSRCLTCDHQTSVSHDHKQIDQYLDTLEIEIQLVTDHLGKGRHLQQLHLGGGTPNYLSEVQLVRLVDMLDKYFTIDAQTESSLDANAQRASMSQLSLLHGLGFRTLNLELRDLDPTVQQALGRHQSVPVIRDVFENARQVGFDTVSTDLVYGLPMQTVGSIQRTLDSLLELNPDRISCFTYSRRANLFQHQRAIDAQQMPSVADKVAIFSRIVDRLCGSGYEWVGLDCFASENDRISEAQRRGALHRNWIGYTAQPGRNVIGLGSSSMTDLSSICVQNHSDVGLWRESLERGELPMSAAARLSPNLRARRHALSDLMCNLHLTDDQNTLLDADEEVPALQVLREDGLVEVEGNKLIMTEAGRYTLHQVCGDSSPTYRWRTIG</sequence>
<comment type="subunit">
    <text evidence="4">Monomer.</text>
</comment>
<evidence type="ECO:0000256" key="1">
    <source>
        <dbReference type="ARBA" id="ARBA00004496"/>
    </source>
</evidence>
<evidence type="ECO:0000256" key="6">
    <source>
        <dbReference type="ARBA" id="ARBA00022490"/>
    </source>
</evidence>
<dbReference type="InterPro" id="IPR004558">
    <property type="entry name" value="Coprogen_oxidase_HemN"/>
</dbReference>
<dbReference type="Pfam" id="PF04055">
    <property type="entry name" value="Radical_SAM"/>
    <property type="match status" value="1"/>
</dbReference>
<dbReference type="SFLD" id="SFLDG01065">
    <property type="entry name" value="anaerobic_coproporphyrinogen-I"/>
    <property type="match status" value="1"/>
</dbReference>
<accession>A0ABZ0I1Y3</accession>
<dbReference type="SUPFAM" id="SSF102114">
    <property type="entry name" value="Radical SAM enzymes"/>
    <property type="match status" value="1"/>
</dbReference>
<evidence type="ECO:0000256" key="2">
    <source>
        <dbReference type="ARBA" id="ARBA00004785"/>
    </source>
</evidence>
<evidence type="ECO:0000256" key="9">
    <source>
        <dbReference type="ARBA" id="ARBA00023002"/>
    </source>
</evidence>
<evidence type="ECO:0000313" key="18">
    <source>
        <dbReference type="Proteomes" id="UP001626537"/>
    </source>
</evidence>
<dbReference type="SFLD" id="SFLDS00029">
    <property type="entry name" value="Radical_SAM"/>
    <property type="match status" value="1"/>
</dbReference>
<evidence type="ECO:0000256" key="12">
    <source>
        <dbReference type="ARBA" id="ARBA00023244"/>
    </source>
</evidence>
<comment type="cofactor">
    <cofactor evidence="14">
        <name>[4Fe-4S] cluster</name>
        <dbReference type="ChEBI" id="CHEBI:49883"/>
    </cofactor>
    <text evidence="14">Binds 1 [4Fe-4S] cluster. The cluster is coordinated with 3 cysteines and an exchangeable S-adenosyl-L-methionine.</text>
</comment>
<dbReference type="PIRSF" id="PIRSF000167">
    <property type="entry name" value="HemN"/>
    <property type="match status" value="1"/>
</dbReference>
<keyword evidence="11 14" id="KW-0411">Iron-sulfur</keyword>
<evidence type="ECO:0000256" key="7">
    <source>
        <dbReference type="ARBA" id="ARBA00022691"/>
    </source>
</evidence>
<dbReference type="PROSITE" id="PS51918">
    <property type="entry name" value="RADICAL_SAM"/>
    <property type="match status" value="1"/>
</dbReference>
<organism evidence="17 18">
    <name type="scientific">Congregibacter variabilis</name>
    <dbReference type="NCBI Taxonomy" id="3081200"/>
    <lineage>
        <taxon>Bacteria</taxon>
        <taxon>Pseudomonadati</taxon>
        <taxon>Pseudomonadota</taxon>
        <taxon>Gammaproteobacteria</taxon>
        <taxon>Cellvibrionales</taxon>
        <taxon>Halieaceae</taxon>
        <taxon>Congregibacter</taxon>
    </lineage>
</organism>
<evidence type="ECO:0000256" key="3">
    <source>
        <dbReference type="ARBA" id="ARBA00005493"/>
    </source>
</evidence>
<dbReference type="SMART" id="SM00729">
    <property type="entry name" value="Elp3"/>
    <property type="match status" value="1"/>
</dbReference>
<evidence type="ECO:0000256" key="10">
    <source>
        <dbReference type="ARBA" id="ARBA00023004"/>
    </source>
</evidence>
<keyword evidence="10 14" id="KW-0408">Iron</keyword>
<evidence type="ECO:0000256" key="11">
    <source>
        <dbReference type="ARBA" id="ARBA00023014"/>
    </source>
</evidence>
<proteinExistence type="inferred from homology"/>
<evidence type="ECO:0000259" key="16">
    <source>
        <dbReference type="PROSITE" id="PS51918"/>
    </source>
</evidence>
<dbReference type="Gene3D" id="1.10.10.920">
    <property type="match status" value="1"/>
</dbReference>
<reference evidence="17 18" key="1">
    <citation type="submission" date="2023-10" db="EMBL/GenBank/DDBJ databases">
        <title>Two novel species belonging to the OM43/NOR5 clade.</title>
        <authorList>
            <person name="Park M."/>
        </authorList>
    </citation>
    <scope>NUCLEOTIDE SEQUENCE [LARGE SCALE GENOMIC DNA]</scope>
    <source>
        <strain evidence="17 18">IMCC43200</strain>
    </source>
</reference>
<dbReference type="InterPro" id="IPR034505">
    <property type="entry name" value="Coproporphyrinogen-III_oxidase"/>
</dbReference>
<dbReference type="PANTHER" id="PTHR13932:SF6">
    <property type="entry name" value="OXYGEN-INDEPENDENT COPROPORPHYRINOGEN III OXIDASE"/>
    <property type="match status" value="1"/>
</dbReference>
<evidence type="ECO:0000313" key="17">
    <source>
        <dbReference type="EMBL" id="WOJ93502.1"/>
    </source>
</evidence>
<evidence type="ECO:0000256" key="15">
    <source>
        <dbReference type="SAM" id="MobiDB-lite"/>
    </source>
</evidence>
<dbReference type="Gene3D" id="3.30.750.200">
    <property type="match status" value="1"/>
</dbReference>
<dbReference type="PANTHER" id="PTHR13932">
    <property type="entry name" value="COPROPORPHYRINIGEN III OXIDASE"/>
    <property type="match status" value="1"/>
</dbReference>
<dbReference type="InterPro" id="IPR058240">
    <property type="entry name" value="rSAM_sf"/>
</dbReference>
<name>A0ABZ0I1Y3_9GAMM</name>
<keyword evidence="6 14" id="KW-0963">Cytoplasm</keyword>
<dbReference type="InterPro" id="IPR006638">
    <property type="entry name" value="Elp3/MiaA/NifB-like_rSAM"/>
</dbReference>
<keyword evidence="12 14" id="KW-0627">Porphyrin biosynthesis</keyword>
<evidence type="ECO:0000256" key="4">
    <source>
        <dbReference type="ARBA" id="ARBA00011245"/>
    </source>
</evidence>
<keyword evidence="5 14" id="KW-0004">4Fe-4S</keyword>
<keyword evidence="9 14" id="KW-0560">Oxidoreductase</keyword>
<feature type="domain" description="Radical SAM core" evidence="16">
    <location>
        <begin position="60"/>
        <end position="302"/>
    </location>
</feature>
<dbReference type="Proteomes" id="UP001626537">
    <property type="component" value="Chromosome"/>
</dbReference>
<dbReference type="EMBL" id="CP136864">
    <property type="protein sequence ID" value="WOJ93502.1"/>
    <property type="molecule type" value="Genomic_DNA"/>
</dbReference>
<keyword evidence="7 14" id="KW-0949">S-adenosyl-L-methionine</keyword>
<feature type="region of interest" description="Disordered" evidence="15">
    <location>
        <begin position="1"/>
        <end position="20"/>
    </location>
</feature>
<keyword evidence="8 14" id="KW-0479">Metal-binding</keyword>
<comment type="catalytic activity">
    <reaction evidence="13 14">
        <text>coproporphyrinogen III + 2 S-adenosyl-L-methionine = protoporphyrinogen IX + 2 5'-deoxyadenosine + 2 L-methionine + 2 CO2</text>
        <dbReference type="Rhea" id="RHEA:15425"/>
        <dbReference type="ChEBI" id="CHEBI:16526"/>
        <dbReference type="ChEBI" id="CHEBI:17319"/>
        <dbReference type="ChEBI" id="CHEBI:57307"/>
        <dbReference type="ChEBI" id="CHEBI:57309"/>
        <dbReference type="ChEBI" id="CHEBI:57844"/>
        <dbReference type="ChEBI" id="CHEBI:59789"/>
        <dbReference type="EC" id="1.3.98.3"/>
    </reaction>
</comment>
<protein>
    <recommendedName>
        <fullName evidence="14">Coproporphyrinogen-III oxidase</fullName>
        <ecNumber evidence="14">1.3.98.3</ecNumber>
    </recommendedName>
</protein>
<feature type="compositionally biased region" description="Low complexity" evidence="15">
    <location>
        <begin position="1"/>
        <end position="18"/>
    </location>
</feature>
<dbReference type="InterPro" id="IPR007197">
    <property type="entry name" value="rSAM"/>
</dbReference>